<evidence type="ECO:0000256" key="3">
    <source>
        <dbReference type="ARBA" id="ARBA00008476"/>
    </source>
</evidence>
<protein>
    <recommendedName>
        <fullName evidence="4">Altered inheritance of mitochondria protein 23, mitochondrial</fullName>
    </recommendedName>
</protein>
<dbReference type="Pfam" id="PF14877">
    <property type="entry name" value="mIF3"/>
    <property type="match status" value="1"/>
</dbReference>
<evidence type="ECO:0000256" key="13">
    <source>
        <dbReference type="SAM" id="MobiDB-lite"/>
    </source>
</evidence>
<dbReference type="GO" id="GO:0043565">
    <property type="term" value="F:sequence-specific DNA binding"/>
    <property type="evidence" value="ECO:0007669"/>
    <property type="project" value="TreeGrafter"/>
</dbReference>
<feature type="compositionally biased region" description="Basic and acidic residues" evidence="13">
    <location>
        <begin position="1130"/>
        <end position="1149"/>
    </location>
</feature>
<name>A0A2V1AET5_9ASCO</name>
<reference evidence="16 17" key="1">
    <citation type="submission" date="2017-12" db="EMBL/GenBank/DDBJ databases">
        <title>Genome Sequence of the Amphotericin B-resistant Candida duobushaemulonii strain, B09383.</title>
        <authorList>
            <person name="Chow N.A."/>
            <person name="Gade L."/>
            <person name="Batra D."/>
            <person name="Rowe L.A."/>
            <person name="Loparev V.N."/>
            <person name="Litvintseva A.P."/>
        </authorList>
    </citation>
    <scope>NUCLEOTIDE SEQUENCE [LARGE SCALE GENOMIC DNA]</scope>
    <source>
        <strain evidence="16 17">B09383</strain>
    </source>
</reference>
<accession>A0A2V1AET5</accession>
<feature type="region of interest" description="Disordered" evidence="13">
    <location>
        <begin position="1121"/>
        <end position="1157"/>
    </location>
</feature>
<dbReference type="Pfam" id="PF00172">
    <property type="entry name" value="Zn_clus"/>
    <property type="match status" value="1"/>
</dbReference>
<dbReference type="SMART" id="SM00906">
    <property type="entry name" value="Fungal_trans"/>
    <property type="match status" value="1"/>
</dbReference>
<evidence type="ECO:0000256" key="2">
    <source>
        <dbReference type="ARBA" id="ARBA00004173"/>
    </source>
</evidence>
<dbReference type="CDD" id="cd12148">
    <property type="entry name" value="fungal_TF_MHR"/>
    <property type="match status" value="1"/>
</dbReference>
<comment type="similarity">
    <text evidence="3">Belongs to the AIM23 family.</text>
</comment>
<dbReference type="GO" id="GO:0005634">
    <property type="term" value="C:nucleus"/>
    <property type="evidence" value="ECO:0007669"/>
    <property type="project" value="UniProtKB-SubCell"/>
</dbReference>
<feature type="compositionally biased region" description="Basic residues" evidence="13">
    <location>
        <begin position="852"/>
        <end position="863"/>
    </location>
</feature>
<keyword evidence="11" id="KW-0804">Transcription</keyword>
<keyword evidence="8" id="KW-0805">Transcription regulation</keyword>
<dbReference type="VEuPathDB" id="FungiDB:CXQ87_004875"/>
<dbReference type="PANTHER" id="PTHR47540">
    <property type="entry name" value="THIAMINE REPRESSIBLE GENES REGULATORY PROTEIN THI5"/>
    <property type="match status" value="1"/>
</dbReference>
<evidence type="ECO:0000256" key="5">
    <source>
        <dbReference type="ARBA" id="ARBA00022723"/>
    </source>
</evidence>
<dbReference type="InterPro" id="IPR029427">
    <property type="entry name" value="AIM23"/>
</dbReference>
<evidence type="ECO:0000256" key="11">
    <source>
        <dbReference type="ARBA" id="ARBA00023163"/>
    </source>
</evidence>
<dbReference type="Gene3D" id="4.10.240.10">
    <property type="entry name" value="Zn(2)-C6 fungal-type DNA-binding domain"/>
    <property type="match status" value="1"/>
</dbReference>
<evidence type="ECO:0000256" key="8">
    <source>
        <dbReference type="ARBA" id="ARBA00023015"/>
    </source>
</evidence>
<evidence type="ECO:0000256" key="9">
    <source>
        <dbReference type="ARBA" id="ARBA00023125"/>
    </source>
</evidence>
<keyword evidence="14" id="KW-0472">Membrane</keyword>
<evidence type="ECO:0000313" key="17">
    <source>
        <dbReference type="Proteomes" id="UP000244406"/>
    </source>
</evidence>
<keyword evidence="17" id="KW-1185">Reference proteome</keyword>
<dbReference type="SMART" id="SM00066">
    <property type="entry name" value="GAL4"/>
    <property type="match status" value="1"/>
</dbReference>
<evidence type="ECO:0000256" key="10">
    <source>
        <dbReference type="ARBA" id="ARBA00023128"/>
    </source>
</evidence>
<feature type="region of interest" description="Disordered" evidence="13">
    <location>
        <begin position="82"/>
        <end position="105"/>
    </location>
</feature>
<keyword evidence="12" id="KW-0539">Nucleus</keyword>
<keyword evidence="10" id="KW-0496">Mitochondrion</keyword>
<feature type="domain" description="Zn(2)-C6 fungal-type" evidence="15">
    <location>
        <begin position="44"/>
        <end position="73"/>
    </location>
</feature>
<dbReference type="PROSITE" id="PS50048">
    <property type="entry name" value="ZN2_CY6_FUNGAL_2"/>
    <property type="match status" value="1"/>
</dbReference>
<dbReference type="InterPro" id="IPR036864">
    <property type="entry name" value="Zn2-C6_fun-type_DNA-bd_sf"/>
</dbReference>
<proteinExistence type="inferred from homology"/>
<dbReference type="Pfam" id="PF04082">
    <property type="entry name" value="Fungal_trans"/>
    <property type="match status" value="1"/>
</dbReference>
<keyword evidence="7" id="KW-0809">Transit peptide</keyword>
<evidence type="ECO:0000256" key="12">
    <source>
        <dbReference type="ARBA" id="ARBA00023242"/>
    </source>
</evidence>
<feature type="region of interest" description="Disordered" evidence="13">
    <location>
        <begin position="849"/>
        <end position="870"/>
    </location>
</feature>
<evidence type="ECO:0000256" key="1">
    <source>
        <dbReference type="ARBA" id="ARBA00004123"/>
    </source>
</evidence>
<keyword evidence="14" id="KW-1133">Transmembrane helix</keyword>
<comment type="subcellular location">
    <subcellularLocation>
        <location evidence="2">Mitochondrion</location>
    </subcellularLocation>
    <subcellularLocation>
        <location evidence="1">Nucleus</location>
    </subcellularLocation>
</comment>
<sequence length="1171" mass="134007">MSGSPKQDPYAAPPMASTNSFSMDSYQGGANMGPATKRKRVTRACDCCRHKKVKCDGKQPCIHCTVYSYNCTYDQPNVRNKKAPPPLPSDPQSNPLLKSLSMNRSQSMPNSVPNLQLCQGLVQLLFPKLNINLMDDSRSPFDLPKFQRIVGYLQQKNPANINVRDISDLYLDAATPNASPINQLDPYVSTTTSNDDSIGAEIKIILPPKEVALQLIFTTWSKACVLFRFYHRPSLLEEVDLLYSMDPLYYTNRQQKFLPFMYSILACGSLFSRSSYTNNQSDHSLEDDGFRYFLEARKLIDITNVGDIPSIQTIVMMIIYLQCSARLSTCYSYIGIALRSALKEGLHRNLSIFQSSKRKLDPIEVDTRKRLFYTIYKMDIYINSLLGLSQSISEDEYDQNFPVELDDEFITRDSYLFDKQEGRLSSSGCANHHTKLTIILSHIVKELYPIKIKSKSPERVVSDKMHDKVTELEFELKQWLDNLPPELKPTDPSDPESSKKIPERFLLANYYLHLSFLNCQNNLYRPFIHYISNGYQASNSDPRSLIRGRNCIKVARMVVKLANKMINQKLLVGTYWFSMYTIFFSIACLIYYYHFANYNNQHKNNQGMNYAGVLFDDDLNIEMIKEDIEIGRKVLDTLKNMSNASLRIYNILNNLFEQLNRRTADTSMKTNFRNSASLEANDESVQLTLRNFDDINDFRDGVRPAVPMSGEFGLIDSTKDTLSNQYTELFDRSARMAEDEKAEERQAQANLQQDFGNQSTKGTDGRSYSDSGKSENYENNYVPGVMDSLDTQIFGRILPPYMLEGNKKQAESQGNQTETDYSEVKPEEMMNNLGLDELENLPFGFAASYNKKPNHNNKPYKNHKSNDRDRKKTKVVRFNFDSGSDQARLAVKDIIKQVHGLSPSYKVQVFDPQTKHLTVTNLSTIVNSMDFRQDGISMFVSKQDKGGQSSFPIIKKVPIQEMLRTFSDMLAARKQEELLQLGSASARRAANQKQQAERKKSALKIVPLSWSINNQDLANQKYNEIARRVKKQDKFFIYLGDKHSLFKSKKLSEEDRLMDSLSGTTTIRNVEDEALEIELRKREKVVEKVRDILVELDCPFEESGSVDARAAFNCSPKKVAQTATSEAEEVSERDLKKQRRLEKEQEKKAKQQKPKVADDDLDSLYSFKLDD</sequence>
<keyword evidence="5" id="KW-0479">Metal-binding</keyword>
<keyword evidence="6" id="KW-0862">Zinc</keyword>
<dbReference type="GO" id="GO:0005739">
    <property type="term" value="C:mitochondrion"/>
    <property type="evidence" value="ECO:0007669"/>
    <property type="project" value="UniProtKB-SubCell"/>
</dbReference>
<dbReference type="RefSeq" id="XP_025337520.1">
    <property type="nucleotide sequence ID" value="XM_025483307.1"/>
</dbReference>
<comment type="caution">
    <text evidence="16">The sequence shown here is derived from an EMBL/GenBank/DDBJ whole genome shotgun (WGS) entry which is preliminary data.</text>
</comment>
<dbReference type="InterPro" id="IPR007219">
    <property type="entry name" value="XnlR_reg_dom"/>
</dbReference>
<dbReference type="EMBL" id="PKFP01000005">
    <property type="protein sequence ID" value="PVH16580.1"/>
    <property type="molecule type" value="Genomic_DNA"/>
</dbReference>
<dbReference type="PANTHER" id="PTHR47540:SF1">
    <property type="entry name" value="ACTIVATOR OF STRESS GENES 1-RELATED"/>
    <property type="match status" value="1"/>
</dbReference>
<dbReference type="PROSITE" id="PS00463">
    <property type="entry name" value="ZN2_CY6_FUNGAL_1"/>
    <property type="match status" value="1"/>
</dbReference>
<dbReference type="InterPro" id="IPR051711">
    <property type="entry name" value="Stress_Response_Reg"/>
</dbReference>
<evidence type="ECO:0000259" key="15">
    <source>
        <dbReference type="PROSITE" id="PS50048"/>
    </source>
</evidence>
<keyword evidence="14" id="KW-0812">Transmembrane</keyword>
<dbReference type="CDD" id="cd00067">
    <property type="entry name" value="GAL4"/>
    <property type="match status" value="1"/>
</dbReference>
<dbReference type="GO" id="GO:0006351">
    <property type="term" value="P:DNA-templated transcription"/>
    <property type="evidence" value="ECO:0007669"/>
    <property type="project" value="InterPro"/>
</dbReference>
<feature type="region of interest" description="Disordered" evidence="13">
    <location>
        <begin position="1"/>
        <end position="35"/>
    </location>
</feature>
<dbReference type="InterPro" id="IPR001138">
    <property type="entry name" value="Zn2Cys6_DnaBD"/>
</dbReference>
<dbReference type="SUPFAM" id="SSF57701">
    <property type="entry name" value="Zn2/Cys6 DNA-binding domain"/>
    <property type="match status" value="1"/>
</dbReference>
<evidence type="ECO:0000256" key="6">
    <source>
        <dbReference type="ARBA" id="ARBA00022833"/>
    </source>
</evidence>
<gene>
    <name evidence="16" type="ORF">CXQ87_004875</name>
</gene>
<dbReference type="GO" id="GO:0008270">
    <property type="term" value="F:zinc ion binding"/>
    <property type="evidence" value="ECO:0007669"/>
    <property type="project" value="InterPro"/>
</dbReference>
<feature type="compositionally biased region" description="Polar residues" evidence="13">
    <location>
        <begin position="16"/>
        <end position="25"/>
    </location>
</feature>
<dbReference type="GeneID" id="37004874"/>
<dbReference type="AlphaFoldDB" id="A0A2V1AET5"/>
<dbReference type="GO" id="GO:0000981">
    <property type="term" value="F:DNA-binding transcription factor activity, RNA polymerase II-specific"/>
    <property type="evidence" value="ECO:0007669"/>
    <property type="project" value="InterPro"/>
</dbReference>
<dbReference type="GO" id="GO:0045944">
    <property type="term" value="P:positive regulation of transcription by RNA polymerase II"/>
    <property type="evidence" value="ECO:0007669"/>
    <property type="project" value="TreeGrafter"/>
</dbReference>
<feature type="region of interest" description="Disordered" evidence="13">
    <location>
        <begin position="735"/>
        <end position="779"/>
    </location>
</feature>
<evidence type="ECO:0000256" key="4">
    <source>
        <dbReference type="ARBA" id="ARBA00013994"/>
    </source>
</evidence>
<feature type="compositionally biased region" description="Basic and acidic residues" evidence="13">
    <location>
        <begin position="735"/>
        <end position="746"/>
    </location>
</feature>
<keyword evidence="9" id="KW-0238">DNA-binding</keyword>
<evidence type="ECO:0000256" key="7">
    <source>
        <dbReference type="ARBA" id="ARBA00022946"/>
    </source>
</evidence>
<feature type="transmembrane region" description="Helical" evidence="14">
    <location>
        <begin position="570"/>
        <end position="593"/>
    </location>
</feature>
<evidence type="ECO:0000256" key="14">
    <source>
        <dbReference type="SAM" id="Phobius"/>
    </source>
</evidence>
<organism evidence="16 17">
    <name type="scientific">Candidozyma duobushaemuli</name>
    <dbReference type="NCBI Taxonomy" id="1231522"/>
    <lineage>
        <taxon>Eukaryota</taxon>
        <taxon>Fungi</taxon>
        <taxon>Dikarya</taxon>
        <taxon>Ascomycota</taxon>
        <taxon>Saccharomycotina</taxon>
        <taxon>Pichiomycetes</taxon>
        <taxon>Metschnikowiaceae</taxon>
        <taxon>Candidozyma</taxon>
    </lineage>
</organism>
<feature type="compositionally biased region" description="Polar residues" evidence="13">
    <location>
        <begin position="747"/>
        <end position="771"/>
    </location>
</feature>
<dbReference type="Proteomes" id="UP000244406">
    <property type="component" value="Unassembled WGS sequence"/>
</dbReference>
<evidence type="ECO:0000313" key="16">
    <source>
        <dbReference type="EMBL" id="PVH16580.1"/>
    </source>
</evidence>